<feature type="region of interest" description="Disordered" evidence="1">
    <location>
        <begin position="287"/>
        <end position="332"/>
    </location>
</feature>
<feature type="compositionally biased region" description="Polar residues" evidence="1">
    <location>
        <begin position="313"/>
        <end position="322"/>
    </location>
</feature>
<name>A0A9P0M5S1_ACAOB</name>
<comment type="caution">
    <text evidence="2">The sequence shown here is derived from an EMBL/GenBank/DDBJ whole genome shotgun (WGS) entry which is preliminary data.</text>
</comment>
<proteinExistence type="predicted"/>
<dbReference type="AlphaFoldDB" id="A0A9P0M5S1"/>
<sequence length="434" mass="47606">MSRSQVVPGAWAFVDDEGLAVGDPDQRNGCSSLALVAVVAAEEAFAVVVAAAAAAVEEGEGEAVPSDASVVEEPIPVVAVENDVEEVVLGIAASTMGVADNFVAAQLGLDLKKPPLHAAAAFPHVDTESQAVLAGAAADGLHYHCIGELVKKAVAVAAAVADEENILSIGKRTEYKQIPKRKFQNGNRSLYKSDFECVNEKDSPEADISLIKVIGAANVKRWNALKTALNCETNFEFTTKLLDITQQFLNKGNVEVNVSQKNVNEEGKKKYKNKTVHDDWIFQLDKNDENDDAKNSVKTNERQSEKLNDDRSSNLASVSNDQEVAPDNESCENGHLMVKNSVKLNGSENEIKTEKPEENVQEKPISLDVIKIRLCHYCNTHHIQDHCPINLPQYNIFDNVAFDVWKQNYKPLFENFWSNVKKKAKKVIGRKAKN</sequence>
<protein>
    <submittedName>
        <fullName evidence="2">Uncharacterized protein</fullName>
    </submittedName>
</protein>
<feature type="compositionally biased region" description="Basic and acidic residues" evidence="1">
    <location>
        <begin position="292"/>
        <end position="312"/>
    </location>
</feature>
<evidence type="ECO:0000313" key="3">
    <source>
        <dbReference type="Proteomes" id="UP001152888"/>
    </source>
</evidence>
<evidence type="ECO:0000313" key="2">
    <source>
        <dbReference type="EMBL" id="CAH2006071.1"/>
    </source>
</evidence>
<evidence type="ECO:0000256" key="1">
    <source>
        <dbReference type="SAM" id="MobiDB-lite"/>
    </source>
</evidence>
<gene>
    <name evidence="2" type="ORF">ACAOBT_LOCUS28898</name>
</gene>
<reference evidence="2" key="1">
    <citation type="submission" date="2022-03" db="EMBL/GenBank/DDBJ databases">
        <authorList>
            <person name="Sayadi A."/>
        </authorList>
    </citation>
    <scope>NUCLEOTIDE SEQUENCE</scope>
</reference>
<keyword evidence="3" id="KW-1185">Reference proteome</keyword>
<dbReference type="EMBL" id="CAKOFQ010007669">
    <property type="protein sequence ID" value="CAH2006071.1"/>
    <property type="molecule type" value="Genomic_DNA"/>
</dbReference>
<dbReference type="Proteomes" id="UP001152888">
    <property type="component" value="Unassembled WGS sequence"/>
</dbReference>
<organism evidence="2 3">
    <name type="scientific">Acanthoscelides obtectus</name>
    <name type="common">Bean weevil</name>
    <name type="synonym">Bruchus obtectus</name>
    <dbReference type="NCBI Taxonomy" id="200917"/>
    <lineage>
        <taxon>Eukaryota</taxon>
        <taxon>Metazoa</taxon>
        <taxon>Ecdysozoa</taxon>
        <taxon>Arthropoda</taxon>
        <taxon>Hexapoda</taxon>
        <taxon>Insecta</taxon>
        <taxon>Pterygota</taxon>
        <taxon>Neoptera</taxon>
        <taxon>Endopterygota</taxon>
        <taxon>Coleoptera</taxon>
        <taxon>Polyphaga</taxon>
        <taxon>Cucujiformia</taxon>
        <taxon>Chrysomeloidea</taxon>
        <taxon>Chrysomelidae</taxon>
        <taxon>Bruchinae</taxon>
        <taxon>Bruchini</taxon>
        <taxon>Acanthoscelides</taxon>
    </lineage>
</organism>
<dbReference type="OrthoDB" id="6369905at2759"/>
<accession>A0A9P0M5S1</accession>